<evidence type="ECO:0000256" key="3">
    <source>
        <dbReference type="ARBA" id="ARBA00022475"/>
    </source>
</evidence>
<comment type="caution">
    <text evidence="8">The sequence shown here is derived from an EMBL/GenBank/DDBJ whole genome shotgun (WGS) entry which is preliminary data.</text>
</comment>
<keyword evidence="6" id="KW-0029">Amino-acid transport</keyword>
<organism evidence="8 9">
    <name type="scientific">Variovorax ginsengisoli</name>
    <dbReference type="NCBI Taxonomy" id="363844"/>
    <lineage>
        <taxon>Bacteria</taxon>
        <taxon>Pseudomonadati</taxon>
        <taxon>Pseudomonadota</taxon>
        <taxon>Betaproteobacteria</taxon>
        <taxon>Burkholderiales</taxon>
        <taxon>Comamonadaceae</taxon>
        <taxon>Variovorax</taxon>
    </lineage>
</organism>
<keyword evidence="9" id="KW-1185">Reference proteome</keyword>
<keyword evidence="3" id="KW-1003">Cell membrane</keyword>
<proteinExistence type="inferred from homology"/>
<dbReference type="CDD" id="cd03224">
    <property type="entry name" value="ABC_TM1139_LivF_branched"/>
    <property type="match status" value="1"/>
</dbReference>
<sequence>MDIIDMLKVQSLHTYYGLSHILQGIDIDAVEGESIGIFGRNGAGKTTLLKTIAGWVRPSQGSLQWNGHALAEVAPDRVCRLGIGFIPEDRRIFPGLSVDENLHLGLMQARGISTADKKAAVDRMYKRFPKLAERRKQAGTTLSGGEQQMLAMARTIVARPRLLLIDEPTEGLAPMIVEDIFSLIGELKREGTTILLVEQNMAGALAATDRFYAIDRGRVILQGSSASNDDQQRLMEAIAV</sequence>
<keyword evidence="5 8" id="KW-0067">ATP-binding</keyword>
<dbReference type="RefSeq" id="WP_301814622.1">
    <property type="nucleotide sequence ID" value="NZ_JAUJZH010000029.1"/>
</dbReference>
<dbReference type="InterPro" id="IPR003593">
    <property type="entry name" value="AAA+_ATPase"/>
</dbReference>
<dbReference type="InterPro" id="IPR052156">
    <property type="entry name" value="BCAA_Transport_ATP-bd_LivF"/>
</dbReference>
<dbReference type="PROSITE" id="PS50893">
    <property type="entry name" value="ABC_TRANSPORTER_2"/>
    <property type="match status" value="1"/>
</dbReference>
<dbReference type="Pfam" id="PF00005">
    <property type="entry name" value="ABC_tran"/>
    <property type="match status" value="1"/>
</dbReference>
<evidence type="ECO:0000256" key="1">
    <source>
        <dbReference type="ARBA" id="ARBA00005417"/>
    </source>
</evidence>
<dbReference type="InterPro" id="IPR003439">
    <property type="entry name" value="ABC_transporter-like_ATP-bd"/>
</dbReference>
<gene>
    <name evidence="8" type="ORF">Q2T77_30030</name>
</gene>
<evidence type="ECO:0000256" key="4">
    <source>
        <dbReference type="ARBA" id="ARBA00022741"/>
    </source>
</evidence>
<dbReference type="Gene3D" id="3.40.50.300">
    <property type="entry name" value="P-loop containing nucleotide triphosphate hydrolases"/>
    <property type="match status" value="1"/>
</dbReference>
<protein>
    <submittedName>
        <fullName evidence="8">ABC transporter ATP-binding protein</fullName>
    </submittedName>
</protein>
<reference evidence="8" key="1">
    <citation type="submission" date="2023-06" db="EMBL/GenBank/DDBJ databases">
        <authorList>
            <person name="Jiang Y."/>
            <person name="Liu Q."/>
        </authorList>
    </citation>
    <scope>NUCLEOTIDE SEQUENCE</scope>
    <source>
        <strain evidence="8">CGMCC 1.12090</strain>
    </source>
</reference>
<dbReference type="PROSITE" id="PS00211">
    <property type="entry name" value="ABC_TRANSPORTER_1"/>
    <property type="match status" value="1"/>
</dbReference>
<keyword evidence="2" id="KW-0813">Transport</keyword>
<keyword evidence="3" id="KW-0472">Membrane</keyword>
<dbReference type="PANTHER" id="PTHR43820">
    <property type="entry name" value="HIGH-AFFINITY BRANCHED-CHAIN AMINO ACID TRANSPORT ATP-BINDING PROTEIN LIVF"/>
    <property type="match status" value="1"/>
</dbReference>
<evidence type="ECO:0000256" key="5">
    <source>
        <dbReference type="ARBA" id="ARBA00022840"/>
    </source>
</evidence>
<dbReference type="InterPro" id="IPR027417">
    <property type="entry name" value="P-loop_NTPase"/>
</dbReference>
<dbReference type="PANTHER" id="PTHR43820:SF4">
    <property type="entry name" value="HIGH-AFFINITY BRANCHED-CHAIN AMINO ACID TRANSPORT ATP-BINDING PROTEIN LIVF"/>
    <property type="match status" value="1"/>
</dbReference>
<dbReference type="SMART" id="SM00382">
    <property type="entry name" value="AAA"/>
    <property type="match status" value="1"/>
</dbReference>
<dbReference type="Proteomes" id="UP001169027">
    <property type="component" value="Unassembled WGS sequence"/>
</dbReference>
<comment type="similarity">
    <text evidence="1">Belongs to the ABC transporter superfamily.</text>
</comment>
<accession>A0ABT8SC97</accession>
<evidence type="ECO:0000313" key="8">
    <source>
        <dbReference type="EMBL" id="MDO1536531.1"/>
    </source>
</evidence>
<evidence type="ECO:0000256" key="2">
    <source>
        <dbReference type="ARBA" id="ARBA00022448"/>
    </source>
</evidence>
<keyword evidence="4" id="KW-0547">Nucleotide-binding</keyword>
<feature type="domain" description="ABC transporter" evidence="7">
    <location>
        <begin position="7"/>
        <end position="240"/>
    </location>
</feature>
<dbReference type="InterPro" id="IPR017871">
    <property type="entry name" value="ABC_transporter-like_CS"/>
</dbReference>
<dbReference type="SUPFAM" id="SSF52540">
    <property type="entry name" value="P-loop containing nucleoside triphosphate hydrolases"/>
    <property type="match status" value="1"/>
</dbReference>
<evidence type="ECO:0000256" key="6">
    <source>
        <dbReference type="ARBA" id="ARBA00022970"/>
    </source>
</evidence>
<evidence type="ECO:0000313" key="9">
    <source>
        <dbReference type="Proteomes" id="UP001169027"/>
    </source>
</evidence>
<dbReference type="EMBL" id="JAUKVY010000029">
    <property type="protein sequence ID" value="MDO1536531.1"/>
    <property type="molecule type" value="Genomic_DNA"/>
</dbReference>
<evidence type="ECO:0000259" key="7">
    <source>
        <dbReference type="PROSITE" id="PS50893"/>
    </source>
</evidence>
<dbReference type="GO" id="GO:0005524">
    <property type="term" value="F:ATP binding"/>
    <property type="evidence" value="ECO:0007669"/>
    <property type="project" value="UniProtKB-KW"/>
</dbReference>
<name>A0ABT8SC97_9BURK</name>